<dbReference type="PROSITE" id="PS50146">
    <property type="entry name" value="DAGK"/>
    <property type="match status" value="1"/>
</dbReference>
<evidence type="ECO:0000256" key="3">
    <source>
        <dbReference type="ARBA" id="ARBA00022516"/>
    </source>
</evidence>
<comment type="caution">
    <text evidence="14">The sequence shown here is derived from an EMBL/GenBank/DDBJ whole genome shotgun (WGS) entry which is preliminary data.</text>
</comment>
<dbReference type="Proteomes" id="UP000027770">
    <property type="component" value="Unassembled WGS sequence"/>
</dbReference>
<dbReference type="NCBIfam" id="NF009605">
    <property type="entry name" value="PRK13059.1"/>
    <property type="match status" value="1"/>
</dbReference>
<gene>
    <name evidence="14" type="ORF">Z959_01355</name>
</gene>
<sequence>MNKVKFIYNPYSGENAIIAEIDNVIMIHQKHGYIVEPFRISKESNLKDALKNIDDSFKYILVAGGDGTVDSLVNCMKSLKIDLPIGILPVGTANDFAKAIGISRNIKKACEQILNSEPIPLDLGKINDKYFINVASTGLFTDVSQKTDVNLKNTIGKLAYYVKGIEQIPSFRKLKIKVTSDHMEFDDNMYLMLVFNGKTAGNFHLAYKADLTDGLLDVIIVKAGMIKDIIGLFIKILKGEHLEGIRGITYFKTDKLTIECYEDIVTDIDGERGPDFPVTIRCIKGGIKVLGVKR</sequence>
<keyword evidence="6" id="KW-0547">Nucleotide-binding</keyword>
<evidence type="ECO:0000256" key="5">
    <source>
        <dbReference type="ARBA" id="ARBA00022723"/>
    </source>
</evidence>
<comment type="similarity">
    <text evidence="2">Belongs to the diacylglycerol/lipid kinase family.</text>
</comment>
<reference evidence="14 15" key="1">
    <citation type="submission" date="2014-02" db="EMBL/GenBank/DDBJ databases">
        <title>Plasmidome dynamics in the species complex Clostridium novyi sensu lato converts strains of independent lineages into distinctly different pathogens.</title>
        <authorList>
            <person name="Skarin H."/>
            <person name="Segerman B."/>
        </authorList>
    </citation>
    <scope>NUCLEOTIDE SEQUENCE [LARGE SCALE GENOMIC DNA]</scope>
    <source>
        <strain evidence="14 15">ATCC 27606</strain>
    </source>
</reference>
<dbReference type="GO" id="GO:0008654">
    <property type="term" value="P:phospholipid biosynthetic process"/>
    <property type="evidence" value="ECO:0007669"/>
    <property type="project" value="UniProtKB-KW"/>
</dbReference>
<evidence type="ECO:0000256" key="4">
    <source>
        <dbReference type="ARBA" id="ARBA00022679"/>
    </source>
</evidence>
<dbReference type="Pfam" id="PF19279">
    <property type="entry name" value="YegS_C"/>
    <property type="match status" value="1"/>
</dbReference>
<accession>A0AA40ITI3</accession>
<dbReference type="Pfam" id="PF00781">
    <property type="entry name" value="DAGK_cat"/>
    <property type="match status" value="1"/>
</dbReference>
<keyword evidence="4" id="KW-0808">Transferase</keyword>
<evidence type="ECO:0000256" key="7">
    <source>
        <dbReference type="ARBA" id="ARBA00022777"/>
    </source>
</evidence>
<dbReference type="PANTHER" id="PTHR12358">
    <property type="entry name" value="SPHINGOSINE KINASE"/>
    <property type="match status" value="1"/>
</dbReference>
<dbReference type="InterPro" id="IPR050187">
    <property type="entry name" value="Lipid_Phosphate_FormReg"/>
</dbReference>
<dbReference type="AlphaFoldDB" id="A0AA40ITI3"/>
<evidence type="ECO:0000256" key="9">
    <source>
        <dbReference type="ARBA" id="ARBA00022842"/>
    </source>
</evidence>
<evidence type="ECO:0000256" key="10">
    <source>
        <dbReference type="ARBA" id="ARBA00023098"/>
    </source>
</evidence>
<protein>
    <submittedName>
        <fullName evidence="14">Lipid kinase</fullName>
    </submittedName>
</protein>
<dbReference type="InterPro" id="IPR016064">
    <property type="entry name" value="NAD/diacylglycerol_kinase_sf"/>
</dbReference>
<keyword evidence="3" id="KW-0444">Lipid biosynthesis</keyword>
<dbReference type="InterPro" id="IPR017438">
    <property type="entry name" value="ATP-NAD_kinase_N"/>
</dbReference>
<keyword evidence="5" id="KW-0479">Metal-binding</keyword>
<evidence type="ECO:0000256" key="11">
    <source>
        <dbReference type="ARBA" id="ARBA00023209"/>
    </source>
</evidence>
<dbReference type="Gene3D" id="3.40.50.10330">
    <property type="entry name" value="Probable inorganic polyphosphate/atp-NAD kinase, domain 1"/>
    <property type="match status" value="1"/>
</dbReference>
<proteinExistence type="inferred from homology"/>
<evidence type="ECO:0000256" key="6">
    <source>
        <dbReference type="ARBA" id="ARBA00022741"/>
    </source>
</evidence>
<evidence type="ECO:0000313" key="14">
    <source>
        <dbReference type="EMBL" id="KEI14710.1"/>
    </source>
</evidence>
<dbReference type="SUPFAM" id="SSF111331">
    <property type="entry name" value="NAD kinase/diacylglycerol kinase-like"/>
    <property type="match status" value="1"/>
</dbReference>
<dbReference type="InterPro" id="IPR005218">
    <property type="entry name" value="Diacylglycerol/lipid_kinase"/>
</dbReference>
<evidence type="ECO:0000259" key="13">
    <source>
        <dbReference type="PROSITE" id="PS50146"/>
    </source>
</evidence>
<keyword evidence="7 14" id="KW-0418">Kinase</keyword>
<organism evidence="14 15">
    <name type="scientific">Clostridium novyi B str. ATCC 27606</name>
    <dbReference type="NCBI Taxonomy" id="1443123"/>
    <lineage>
        <taxon>Bacteria</taxon>
        <taxon>Bacillati</taxon>
        <taxon>Bacillota</taxon>
        <taxon>Clostridia</taxon>
        <taxon>Eubacteriales</taxon>
        <taxon>Clostridiaceae</taxon>
        <taxon>Clostridium</taxon>
    </lineage>
</organism>
<dbReference type="NCBIfam" id="TIGR00147">
    <property type="entry name" value="YegS/Rv2252/BmrU family lipid kinase"/>
    <property type="match status" value="1"/>
</dbReference>
<keyword evidence="12" id="KW-1208">Phospholipid metabolism</keyword>
<evidence type="ECO:0000256" key="2">
    <source>
        <dbReference type="ARBA" id="ARBA00005983"/>
    </source>
</evidence>
<comment type="cofactor">
    <cofactor evidence="1">
        <name>Mg(2+)</name>
        <dbReference type="ChEBI" id="CHEBI:18420"/>
    </cofactor>
</comment>
<dbReference type="EMBL" id="JENW01000113">
    <property type="protein sequence ID" value="KEI14710.1"/>
    <property type="molecule type" value="Genomic_DNA"/>
</dbReference>
<evidence type="ECO:0000256" key="1">
    <source>
        <dbReference type="ARBA" id="ARBA00001946"/>
    </source>
</evidence>
<dbReference type="InterPro" id="IPR045540">
    <property type="entry name" value="YegS/DAGK_C"/>
</dbReference>
<keyword evidence="10" id="KW-0443">Lipid metabolism</keyword>
<feature type="domain" description="DAGKc" evidence="13">
    <location>
        <begin position="1"/>
        <end position="130"/>
    </location>
</feature>
<keyword evidence="15" id="KW-1185">Reference proteome</keyword>
<name>A0AA40ITI3_CLONO</name>
<keyword evidence="9" id="KW-0460">Magnesium</keyword>
<keyword evidence="8" id="KW-0067">ATP-binding</keyword>
<evidence type="ECO:0000256" key="8">
    <source>
        <dbReference type="ARBA" id="ARBA00022840"/>
    </source>
</evidence>
<dbReference type="GO" id="GO:0005886">
    <property type="term" value="C:plasma membrane"/>
    <property type="evidence" value="ECO:0007669"/>
    <property type="project" value="TreeGrafter"/>
</dbReference>
<dbReference type="Gene3D" id="2.60.200.40">
    <property type="match status" value="1"/>
</dbReference>
<evidence type="ECO:0000256" key="12">
    <source>
        <dbReference type="ARBA" id="ARBA00023264"/>
    </source>
</evidence>
<evidence type="ECO:0000313" key="15">
    <source>
        <dbReference type="Proteomes" id="UP000027770"/>
    </source>
</evidence>
<keyword evidence="11" id="KW-0594">Phospholipid biosynthesis</keyword>
<dbReference type="RefSeq" id="WP_039220649.1">
    <property type="nucleotide sequence ID" value="NZ_JENW01000113.1"/>
</dbReference>
<dbReference type="GO" id="GO:0005524">
    <property type="term" value="F:ATP binding"/>
    <property type="evidence" value="ECO:0007669"/>
    <property type="project" value="UniProtKB-KW"/>
</dbReference>
<dbReference type="GO" id="GO:0004143">
    <property type="term" value="F:ATP-dependent diacylglycerol kinase activity"/>
    <property type="evidence" value="ECO:0007669"/>
    <property type="project" value="TreeGrafter"/>
</dbReference>
<dbReference type="PANTHER" id="PTHR12358:SF106">
    <property type="entry name" value="LIPID KINASE YEGS"/>
    <property type="match status" value="1"/>
</dbReference>
<dbReference type="SMART" id="SM00046">
    <property type="entry name" value="DAGKc"/>
    <property type="match status" value="1"/>
</dbReference>
<dbReference type="GO" id="GO:0046872">
    <property type="term" value="F:metal ion binding"/>
    <property type="evidence" value="ECO:0007669"/>
    <property type="project" value="UniProtKB-KW"/>
</dbReference>
<dbReference type="InterPro" id="IPR001206">
    <property type="entry name" value="Diacylglycerol_kinase_cat_dom"/>
</dbReference>